<dbReference type="InterPro" id="IPR014751">
    <property type="entry name" value="XRCC4-like_C"/>
</dbReference>
<dbReference type="GO" id="GO:0003677">
    <property type="term" value="F:DNA binding"/>
    <property type="evidence" value="ECO:0007669"/>
    <property type="project" value="InterPro"/>
</dbReference>
<proteinExistence type="predicted"/>
<protein>
    <recommendedName>
        <fullName evidence="4">DNA repair protein XRCC4</fullName>
    </recommendedName>
</protein>
<gene>
    <name evidence="2" type="ORF">WJX74_006543</name>
</gene>
<comment type="caution">
    <text evidence="2">The sequence shown here is derived from an EMBL/GenBank/DDBJ whole genome shotgun (WGS) entry which is preliminary data.</text>
</comment>
<dbReference type="Proteomes" id="UP001438707">
    <property type="component" value="Unassembled WGS sequence"/>
</dbReference>
<dbReference type="PANTHER" id="PTHR28559">
    <property type="entry name" value="DNA REPAIR PROTEIN XRCC4"/>
    <property type="match status" value="1"/>
</dbReference>
<evidence type="ECO:0000313" key="3">
    <source>
        <dbReference type="Proteomes" id="UP001438707"/>
    </source>
</evidence>
<dbReference type="GO" id="GO:0006303">
    <property type="term" value="P:double-strand break repair via nonhomologous end joining"/>
    <property type="evidence" value="ECO:0007669"/>
    <property type="project" value="TreeGrafter"/>
</dbReference>
<dbReference type="GO" id="GO:0005958">
    <property type="term" value="C:DNA-dependent protein kinase-DNA ligase 4 complex"/>
    <property type="evidence" value="ECO:0007669"/>
    <property type="project" value="TreeGrafter"/>
</dbReference>
<name>A0AAW1S6D3_9CHLO</name>
<evidence type="ECO:0008006" key="4">
    <source>
        <dbReference type="Google" id="ProtNLM"/>
    </source>
</evidence>
<reference evidence="2 3" key="1">
    <citation type="journal article" date="2024" name="Nat. Commun.">
        <title>Phylogenomics reveals the evolutionary origins of lichenization in chlorophyte algae.</title>
        <authorList>
            <person name="Puginier C."/>
            <person name="Libourel C."/>
            <person name="Otte J."/>
            <person name="Skaloud P."/>
            <person name="Haon M."/>
            <person name="Grisel S."/>
            <person name="Petersen M."/>
            <person name="Berrin J.G."/>
            <person name="Delaux P.M."/>
            <person name="Dal Grande F."/>
            <person name="Keller J."/>
        </authorList>
    </citation>
    <scope>NUCLEOTIDE SEQUENCE [LARGE SCALE GENOMIC DNA]</scope>
    <source>
        <strain evidence="2 3">SAG 2145</strain>
    </source>
</reference>
<dbReference type="SUPFAM" id="SSF58022">
    <property type="entry name" value="XRCC4, C-terminal oligomerization domain"/>
    <property type="match status" value="1"/>
</dbReference>
<dbReference type="GO" id="GO:0032807">
    <property type="term" value="C:DNA ligase IV complex"/>
    <property type="evidence" value="ECO:0007669"/>
    <property type="project" value="TreeGrafter"/>
</dbReference>
<dbReference type="GO" id="GO:0010165">
    <property type="term" value="P:response to X-ray"/>
    <property type="evidence" value="ECO:0007669"/>
    <property type="project" value="TreeGrafter"/>
</dbReference>
<keyword evidence="3" id="KW-1185">Reference proteome</keyword>
<evidence type="ECO:0000256" key="1">
    <source>
        <dbReference type="SAM" id="MobiDB-lite"/>
    </source>
</evidence>
<dbReference type="GO" id="GO:0006310">
    <property type="term" value="P:DNA recombination"/>
    <property type="evidence" value="ECO:0007669"/>
    <property type="project" value="InterPro"/>
</dbReference>
<dbReference type="PANTHER" id="PTHR28559:SF1">
    <property type="entry name" value="DNA REPAIR PROTEIN XRCC4"/>
    <property type="match status" value="1"/>
</dbReference>
<evidence type="ECO:0000313" key="2">
    <source>
        <dbReference type="EMBL" id="KAK9841474.1"/>
    </source>
</evidence>
<organism evidence="2 3">
    <name type="scientific">Apatococcus lobatus</name>
    <dbReference type="NCBI Taxonomy" id="904363"/>
    <lineage>
        <taxon>Eukaryota</taxon>
        <taxon>Viridiplantae</taxon>
        <taxon>Chlorophyta</taxon>
        <taxon>core chlorophytes</taxon>
        <taxon>Trebouxiophyceae</taxon>
        <taxon>Chlorellales</taxon>
        <taxon>Chlorellaceae</taxon>
        <taxon>Apatococcus</taxon>
    </lineage>
</organism>
<sequence length="322" mass="35409">MVKSATFSKLSDLNQKHFFSWLSQDDQGACSFQLKIFDGDHAWQNDNVLRPESTTLASWLDVMKTALSGQDHDRFEFKLDNQATLKVEVRFYDHESQIKRRAMVELDPCKDQAEATIDLLSFLAKDHSSMQLATRELQNAASSFEDEARQAQTRLSTLQQNLNTKEEELYTKFAKLLAEKKKKCRELQSQVMQLQHQAEAAKEGVQPAAAASGSVQGGSESDTVDSGGTEPHVSSEDEAEELLTGTLDQPDPAQPGPSLMELDTQPLPEAPAEADKSSASAPGPTQPASEASLPAKSHDPGSAPLRAAQPVRPRPLAKRRQR</sequence>
<feature type="compositionally biased region" description="Low complexity" evidence="1">
    <location>
        <begin position="204"/>
        <end position="221"/>
    </location>
</feature>
<dbReference type="AlphaFoldDB" id="A0AAW1S6D3"/>
<accession>A0AAW1S6D3</accession>
<dbReference type="EMBL" id="JALJOS010000003">
    <property type="protein sequence ID" value="KAK9841474.1"/>
    <property type="molecule type" value="Genomic_DNA"/>
</dbReference>
<dbReference type="InterPro" id="IPR010585">
    <property type="entry name" value="DNA_repair_prot_XRCC4"/>
</dbReference>
<dbReference type="Gene3D" id="1.20.5.370">
    <property type="match status" value="1"/>
</dbReference>
<feature type="region of interest" description="Disordered" evidence="1">
    <location>
        <begin position="202"/>
        <end position="322"/>
    </location>
</feature>